<feature type="transmembrane region" description="Helical" evidence="1">
    <location>
        <begin position="21"/>
        <end position="43"/>
    </location>
</feature>
<dbReference type="AlphaFoldDB" id="A0A2G5S9R9"/>
<organism evidence="2 3">
    <name type="scientific">Caenorhabditis nigoni</name>
    <dbReference type="NCBI Taxonomy" id="1611254"/>
    <lineage>
        <taxon>Eukaryota</taxon>
        <taxon>Metazoa</taxon>
        <taxon>Ecdysozoa</taxon>
        <taxon>Nematoda</taxon>
        <taxon>Chromadorea</taxon>
        <taxon>Rhabditida</taxon>
        <taxon>Rhabditina</taxon>
        <taxon>Rhabditomorpha</taxon>
        <taxon>Rhabditoidea</taxon>
        <taxon>Rhabditidae</taxon>
        <taxon>Peloderinae</taxon>
        <taxon>Caenorhabditis</taxon>
    </lineage>
</organism>
<protein>
    <submittedName>
        <fullName evidence="2">Uncharacterized protein</fullName>
    </submittedName>
</protein>
<dbReference type="Proteomes" id="UP000230233">
    <property type="component" value="Unassembled WGS sequence"/>
</dbReference>
<accession>A0A2G5S9R9</accession>
<evidence type="ECO:0000313" key="3">
    <source>
        <dbReference type="Proteomes" id="UP000230233"/>
    </source>
</evidence>
<keyword evidence="3" id="KW-1185">Reference proteome</keyword>
<sequence>MRLAVAKIVNAASSWETWRTYLTMLESTATASTFTATCVTYIIRDMESGKSSSEQASLLIAKSVNRSRDHEQFIRTYLFVYLFVYFNKKKIKFFTHKKLVAC</sequence>
<keyword evidence="1" id="KW-0472">Membrane</keyword>
<comment type="caution">
    <text evidence="2">The sequence shown here is derived from an EMBL/GenBank/DDBJ whole genome shotgun (WGS) entry which is preliminary data.</text>
</comment>
<keyword evidence="1" id="KW-0812">Transmembrane</keyword>
<reference evidence="3" key="1">
    <citation type="submission" date="2017-10" db="EMBL/GenBank/DDBJ databases">
        <title>Rapid genome shrinkage in a self-fertile nematode reveals novel sperm competition proteins.</title>
        <authorList>
            <person name="Yin D."/>
            <person name="Schwarz E.M."/>
            <person name="Thomas C.G."/>
            <person name="Felde R.L."/>
            <person name="Korf I.F."/>
            <person name="Cutter A.D."/>
            <person name="Schartner C.M."/>
            <person name="Ralston E.J."/>
            <person name="Meyer B.J."/>
            <person name="Haag E.S."/>
        </authorList>
    </citation>
    <scope>NUCLEOTIDE SEQUENCE [LARGE SCALE GENOMIC DNA]</scope>
    <source>
        <strain evidence="3">JU1422</strain>
    </source>
</reference>
<keyword evidence="1" id="KW-1133">Transmembrane helix</keyword>
<gene>
    <name evidence="2" type="ORF">B9Z55_028834</name>
</gene>
<evidence type="ECO:0000256" key="1">
    <source>
        <dbReference type="SAM" id="Phobius"/>
    </source>
</evidence>
<evidence type="ECO:0000313" key="2">
    <source>
        <dbReference type="EMBL" id="PIC11805.1"/>
    </source>
</evidence>
<dbReference type="EMBL" id="PDUG01000041">
    <property type="protein sequence ID" value="PIC11805.1"/>
    <property type="molecule type" value="Genomic_DNA"/>
</dbReference>
<feature type="transmembrane region" description="Helical" evidence="1">
    <location>
        <begin position="72"/>
        <end position="88"/>
    </location>
</feature>
<name>A0A2G5S9R9_9PELO</name>
<proteinExistence type="predicted"/>